<dbReference type="Proteomes" id="UP000838748">
    <property type="component" value="Unassembled WGS sequence"/>
</dbReference>
<evidence type="ECO:0000256" key="7">
    <source>
        <dbReference type="ARBA" id="ARBA00022692"/>
    </source>
</evidence>
<keyword evidence="3" id="KW-1003">Cell membrane</keyword>
<dbReference type="NCBIfam" id="NF007311">
    <property type="entry name" value="PRK09796.1"/>
    <property type="match status" value="1"/>
</dbReference>
<keyword evidence="7 13" id="KW-0812">Transmembrane</keyword>
<feature type="transmembrane region" description="Helical" evidence="13">
    <location>
        <begin position="149"/>
        <end position="169"/>
    </location>
</feature>
<name>A0ABM9A0K0_9VIBR</name>
<feature type="transmembrane region" description="Helical" evidence="13">
    <location>
        <begin position="391"/>
        <end position="415"/>
    </location>
</feature>
<feature type="domain" description="PTS EIIC type-1" evidence="15">
    <location>
        <begin position="110"/>
        <end position="472"/>
    </location>
</feature>
<protein>
    <submittedName>
        <fullName evidence="16">PTS system beta-glucoside-specific EIIBCA component</fullName>
    </submittedName>
</protein>
<feature type="transmembrane region" description="Helical" evidence="13">
    <location>
        <begin position="291"/>
        <end position="311"/>
    </location>
</feature>
<keyword evidence="9 13" id="KW-1133">Transmembrane helix</keyword>
<feature type="region of interest" description="Disordered" evidence="12">
    <location>
        <begin position="465"/>
        <end position="492"/>
    </location>
</feature>
<evidence type="ECO:0000256" key="10">
    <source>
        <dbReference type="ARBA" id="ARBA00023136"/>
    </source>
</evidence>
<dbReference type="PROSITE" id="PS51098">
    <property type="entry name" value="PTS_EIIB_TYPE_1"/>
    <property type="match status" value="1"/>
</dbReference>
<comment type="caution">
    <text evidence="16">The sequence shown here is derived from an EMBL/GenBank/DDBJ whole genome shotgun (WGS) entry which is preliminary data.</text>
</comment>
<reference evidence="16" key="1">
    <citation type="submission" date="2021-11" db="EMBL/GenBank/DDBJ databases">
        <authorList>
            <person name="Rodrigo-Torres L."/>
            <person name="Arahal R. D."/>
            <person name="Lucena T."/>
        </authorList>
    </citation>
    <scope>NUCLEOTIDE SEQUENCE</scope>
    <source>
        <strain evidence="16">CECT 7928</strain>
    </source>
</reference>
<keyword evidence="8" id="KW-0418">Kinase</keyword>
<evidence type="ECO:0000259" key="15">
    <source>
        <dbReference type="PROSITE" id="PS51103"/>
    </source>
</evidence>
<feature type="transmembrane region" description="Helical" evidence="13">
    <location>
        <begin position="435"/>
        <end position="458"/>
    </location>
</feature>
<dbReference type="EMBL" id="CAKLDM010000001">
    <property type="protein sequence ID" value="CAH0537033.1"/>
    <property type="molecule type" value="Genomic_DNA"/>
</dbReference>
<dbReference type="InterPro" id="IPR013013">
    <property type="entry name" value="PTS_EIIC_1"/>
</dbReference>
<comment type="subcellular location">
    <subcellularLocation>
        <location evidence="1">Cell membrane</location>
        <topology evidence="1">Multi-pass membrane protein</topology>
    </subcellularLocation>
</comment>
<evidence type="ECO:0000256" key="2">
    <source>
        <dbReference type="ARBA" id="ARBA00022448"/>
    </source>
</evidence>
<dbReference type="RefSeq" id="WP_237360249.1">
    <property type="nucleotide sequence ID" value="NZ_CAKLDM010000001.1"/>
</dbReference>
<evidence type="ECO:0000256" key="4">
    <source>
        <dbReference type="ARBA" id="ARBA00022597"/>
    </source>
</evidence>
<dbReference type="CDD" id="cd00212">
    <property type="entry name" value="PTS_IIB_glc"/>
    <property type="match status" value="1"/>
</dbReference>
<dbReference type="InterPro" id="IPR050558">
    <property type="entry name" value="PTS_Sugar-Specific_Components"/>
</dbReference>
<dbReference type="Gene3D" id="3.30.1360.60">
    <property type="entry name" value="Glucose permease domain IIB"/>
    <property type="match status" value="1"/>
</dbReference>
<evidence type="ECO:0000256" key="6">
    <source>
        <dbReference type="ARBA" id="ARBA00022683"/>
    </source>
</evidence>
<sequence>MVKDYQTLAQSVVKLVGGKENISALTHCMTRLRFVLHSQDRVDVRRLKSVQGVMGVVDNGDKIQVIVGNEVSYAYKEIMAICDLSCSTTTHTPTKKEKLTVKAIGAKMLDALVGTMSPLIPAIIGGSMVKLLAMVLQMTGWVEPNDPTLIILKAIGDGAFFFLPVMVAASASIKFKTNMSLSIAIAGVLIHPNFMELMKLAAQGQHVDFFGIPITSVKYTYTVIPALVMTWVLSYIENWVDKITPAVTKNFLKPMLIVLFAAPIAIVIIGPFGIWVGTAISSLVYTIHGTLGWLSVAIMGALWPLLVLTGMHRVFTPTIIQTIAETGREGMVMPSEIGANLGMGGACLAVAYKTKNSALKQTSLAAGASAIFAGISEPALYGVLVRLKRPLIATMITGFVVGALAGMGGLASHSMAAPSLFTSVQFFDVNDPMSIVWVFGLIALAIVLSFVLTLILGFEDIPEDQTGEASTANDEKKPVLSKGEIATAPATT</sequence>
<evidence type="ECO:0000256" key="12">
    <source>
        <dbReference type="SAM" id="MobiDB-lite"/>
    </source>
</evidence>
<keyword evidence="10 13" id="KW-0472">Membrane</keyword>
<feature type="transmembrane region" description="Helical" evidence="13">
    <location>
        <begin position="181"/>
        <end position="198"/>
    </location>
</feature>
<keyword evidence="17" id="KW-1185">Reference proteome</keyword>
<dbReference type="PANTHER" id="PTHR30175">
    <property type="entry name" value="PHOSPHOTRANSFERASE SYSTEM TRANSPORT PROTEIN"/>
    <property type="match status" value="1"/>
</dbReference>
<organism evidence="16 17">
    <name type="scientific">Vibrio marisflavi CECT 7928</name>
    <dbReference type="NCBI Taxonomy" id="634439"/>
    <lineage>
        <taxon>Bacteria</taxon>
        <taxon>Pseudomonadati</taxon>
        <taxon>Pseudomonadota</taxon>
        <taxon>Gammaproteobacteria</taxon>
        <taxon>Vibrionales</taxon>
        <taxon>Vibrionaceae</taxon>
        <taxon>Vibrio</taxon>
    </lineage>
</organism>
<evidence type="ECO:0000256" key="11">
    <source>
        <dbReference type="PROSITE-ProRule" id="PRU00421"/>
    </source>
</evidence>
<keyword evidence="2" id="KW-0813">Transport</keyword>
<dbReference type="Pfam" id="PF00367">
    <property type="entry name" value="PTS_EIIB"/>
    <property type="match status" value="1"/>
</dbReference>
<evidence type="ECO:0000313" key="16">
    <source>
        <dbReference type="EMBL" id="CAH0537033.1"/>
    </source>
</evidence>
<feature type="transmembrane region" description="Helical" evidence="13">
    <location>
        <begin position="256"/>
        <end position="285"/>
    </location>
</feature>
<keyword evidence="4" id="KW-0762">Sugar transport</keyword>
<feature type="domain" description="PTS EIIB type-1" evidence="14">
    <location>
        <begin position="6"/>
        <end position="88"/>
    </location>
</feature>
<evidence type="ECO:0000256" key="8">
    <source>
        <dbReference type="ARBA" id="ARBA00022777"/>
    </source>
</evidence>
<keyword evidence="5" id="KW-0808">Transferase</keyword>
<dbReference type="InterPro" id="IPR036878">
    <property type="entry name" value="Glu_permease_IIB"/>
</dbReference>
<dbReference type="PANTHER" id="PTHR30175:SF1">
    <property type="entry name" value="PTS SYSTEM ARBUTIN-, CELLOBIOSE-, AND SALICIN-SPECIFIC EIIBC COMPONENT-RELATED"/>
    <property type="match status" value="1"/>
</dbReference>
<dbReference type="Pfam" id="PF02378">
    <property type="entry name" value="PTS_EIIC"/>
    <property type="match status" value="1"/>
</dbReference>
<feature type="transmembrane region" description="Helical" evidence="13">
    <location>
        <begin position="218"/>
        <end position="236"/>
    </location>
</feature>
<evidence type="ECO:0000313" key="17">
    <source>
        <dbReference type="Proteomes" id="UP000838748"/>
    </source>
</evidence>
<feature type="transmembrane region" description="Helical" evidence="13">
    <location>
        <begin position="364"/>
        <end position="384"/>
    </location>
</feature>
<feature type="transmembrane region" description="Helical" evidence="13">
    <location>
        <begin position="332"/>
        <end position="352"/>
    </location>
</feature>
<dbReference type="InterPro" id="IPR001996">
    <property type="entry name" value="PTS_IIB_1"/>
</dbReference>
<keyword evidence="6" id="KW-0598">Phosphotransferase system</keyword>
<dbReference type="InterPro" id="IPR018113">
    <property type="entry name" value="PTrfase_EIIB_Cys"/>
</dbReference>
<dbReference type="InterPro" id="IPR003352">
    <property type="entry name" value="PTS_EIIC"/>
</dbReference>
<dbReference type="PROSITE" id="PS51103">
    <property type="entry name" value="PTS_EIIC_TYPE_1"/>
    <property type="match status" value="1"/>
</dbReference>
<dbReference type="SUPFAM" id="SSF55604">
    <property type="entry name" value="Glucose permease domain IIB"/>
    <property type="match status" value="1"/>
</dbReference>
<evidence type="ECO:0000256" key="13">
    <source>
        <dbReference type="SAM" id="Phobius"/>
    </source>
</evidence>
<evidence type="ECO:0000256" key="5">
    <source>
        <dbReference type="ARBA" id="ARBA00022679"/>
    </source>
</evidence>
<feature type="active site" description="Phosphocysteine intermediate; for EIIB activity" evidence="11">
    <location>
        <position position="28"/>
    </location>
</feature>
<evidence type="ECO:0000259" key="14">
    <source>
        <dbReference type="PROSITE" id="PS51098"/>
    </source>
</evidence>
<evidence type="ECO:0000256" key="9">
    <source>
        <dbReference type="ARBA" id="ARBA00022989"/>
    </source>
</evidence>
<evidence type="ECO:0000256" key="1">
    <source>
        <dbReference type="ARBA" id="ARBA00004651"/>
    </source>
</evidence>
<feature type="transmembrane region" description="Helical" evidence="13">
    <location>
        <begin position="108"/>
        <end position="129"/>
    </location>
</feature>
<accession>A0ABM9A0K0</accession>
<gene>
    <name evidence="16" type="primary">bglF</name>
    <name evidence="16" type="ORF">VMF7928_00873</name>
</gene>
<evidence type="ECO:0000256" key="3">
    <source>
        <dbReference type="ARBA" id="ARBA00022475"/>
    </source>
</evidence>
<proteinExistence type="predicted"/>